<keyword evidence="6" id="KW-1185">Reference proteome</keyword>
<dbReference type="OMA" id="CSMIKGD"/>
<dbReference type="Proteomes" id="UP000827892">
    <property type="component" value="Chromosome IV"/>
</dbReference>
<reference evidence="3 5" key="2">
    <citation type="submission" date="2022-05" db="EMBL/GenBank/DDBJ databases">
        <title>Chromosome-level reference genomes for two strains of Caenorhabditis briggsae: an improved platform for comparative genomics.</title>
        <authorList>
            <person name="Stevens L."/>
            <person name="Andersen E.C."/>
        </authorList>
    </citation>
    <scope>NUCLEOTIDE SEQUENCE [LARGE SCALE GENOMIC DNA]</scope>
    <source>
        <strain evidence="3">QX1410_ONT</strain>
        <tissue evidence="3">Whole-organism</tissue>
    </source>
</reference>
<dbReference type="InterPro" id="IPR001163">
    <property type="entry name" value="Sm_dom_euk/arc"/>
</dbReference>
<dbReference type="EMBL" id="CP090894">
    <property type="protein sequence ID" value="ULT96762.1"/>
    <property type="molecule type" value="Genomic_DNA"/>
</dbReference>
<sequence>MNDDFDIEKFTIDLKETHPDLVEGLEDTSDSGNEFQPDAYEQKMIEEHPELAERIYESDEQSVKEEQEKRVSNKQKDRNRRANLEKMMVPGRKAVEDKEGTFHDNILKIKKDSPMKMLADAVRDGTKIHVRTRAAVRIDRVFEGVPITFDEHFNIMMRDVTETILHGRKSRKEVGARKQLQSVLPEFLQWKEGTKWPLPIGANSLLEERFQRACFIKGDSVVLLYKL</sequence>
<dbReference type="EMBL" id="CP092623">
    <property type="protein sequence ID" value="UMM29937.1"/>
    <property type="molecule type" value="Genomic_DNA"/>
</dbReference>
<evidence type="ECO:0000256" key="1">
    <source>
        <dbReference type="SAM" id="MobiDB-lite"/>
    </source>
</evidence>
<evidence type="ECO:0000313" key="6">
    <source>
        <dbReference type="Proteomes" id="UP000829354"/>
    </source>
</evidence>
<dbReference type="PANTHER" id="PTHR21415:SF1">
    <property type="entry name" value="U7 SNRNA-ASSOCIATED SM-LIKE PROTEIN LSM11"/>
    <property type="match status" value="1"/>
</dbReference>
<protein>
    <recommendedName>
        <fullName evidence="2">Sm domain-containing protein</fullName>
    </recommendedName>
</protein>
<dbReference type="AlphaFoldDB" id="A0AAE9JIF8"/>
<dbReference type="SMART" id="SM00651">
    <property type="entry name" value="Sm"/>
    <property type="match status" value="1"/>
</dbReference>
<dbReference type="Pfam" id="PF01423">
    <property type="entry name" value="LSM"/>
    <property type="match status" value="1"/>
</dbReference>
<reference evidence="4 6" key="1">
    <citation type="submission" date="2022-04" db="EMBL/GenBank/DDBJ databases">
        <title>Chromosome-level reference genomes for two strains of Caenorhabditis briggsae: an improved platform for comparative genomics.</title>
        <authorList>
            <person name="Stevens L."/>
            <person name="Andersen E."/>
        </authorList>
    </citation>
    <scope>NUCLEOTIDE SEQUENCE [LARGE SCALE GENOMIC DNA]</scope>
    <source>
        <strain evidence="4">VX34</strain>
        <tissue evidence="4">Whole-organism</tissue>
    </source>
</reference>
<dbReference type="SUPFAM" id="SSF50182">
    <property type="entry name" value="Sm-like ribonucleoproteins"/>
    <property type="match status" value="1"/>
</dbReference>
<evidence type="ECO:0000313" key="3">
    <source>
        <dbReference type="EMBL" id="ULT96762.1"/>
    </source>
</evidence>
<feature type="domain" description="Sm" evidence="2">
    <location>
        <begin position="116"/>
        <end position="226"/>
    </location>
</feature>
<dbReference type="KEGG" id="cbr:CBG_17705"/>
<dbReference type="InterPro" id="IPR010920">
    <property type="entry name" value="LSM_dom_sf"/>
</dbReference>
<name>A0AAE9JIF8_CAEBR</name>
<evidence type="ECO:0000259" key="2">
    <source>
        <dbReference type="SMART" id="SM00651"/>
    </source>
</evidence>
<dbReference type="PANTHER" id="PTHR21415">
    <property type="entry name" value="U7 SNRNA-ASSOCIATED SM-LIKE PROTEIN LSM11"/>
    <property type="match status" value="1"/>
</dbReference>
<organism evidence="4 6">
    <name type="scientific">Caenorhabditis briggsae</name>
    <dbReference type="NCBI Taxonomy" id="6238"/>
    <lineage>
        <taxon>Eukaryota</taxon>
        <taxon>Metazoa</taxon>
        <taxon>Ecdysozoa</taxon>
        <taxon>Nematoda</taxon>
        <taxon>Chromadorea</taxon>
        <taxon>Rhabditida</taxon>
        <taxon>Rhabditina</taxon>
        <taxon>Rhabditomorpha</taxon>
        <taxon>Rhabditoidea</taxon>
        <taxon>Rhabditidae</taxon>
        <taxon>Peloderinae</taxon>
        <taxon>Caenorhabditis</taxon>
    </lineage>
</organism>
<accession>A0AAE9JIF8</accession>
<evidence type="ECO:0000313" key="5">
    <source>
        <dbReference type="Proteomes" id="UP000827892"/>
    </source>
</evidence>
<dbReference type="Proteomes" id="UP000829354">
    <property type="component" value="Chromosome IV"/>
</dbReference>
<dbReference type="GO" id="GO:0071209">
    <property type="term" value="F:U7 snRNA binding"/>
    <property type="evidence" value="ECO:0007669"/>
    <property type="project" value="InterPro"/>
</dbReference>
<evidence type="ECO:0000313" key="4">
    <source>
        <dbReference type="EMBL" id="UMM29937.1"/>
    </source>
</evidence>
<feature type="region of interest" description="Disordered" evidence="1">
    <location>
        <begin position="52"/>
        <end position="84"/>
    </location>
</feature>
<dbReference type="InterPro" id="IPR039267">
    <property type="entry name" value="Lsm11"/>
</dbReference>
<dbReference type="Gene3D" id="2.30.30.100">
    <property type="match status" value="1"/>
</dbReference>
<gene>
    <name evidence="3" type="ORF">L3Y34_004953</name>
    <name evidence="4" type="ORF">L5515_012048</name>
</gene>
<proteinExistence type="predicted"/>